<comment type="subcellular location">
    <subcellularLocation>
        <location evidence="1">Periplasm</location>
    </subcellularLocation>
</comment>
<dbReference type="PANTHER" id="PTHR30290:SF34">
    <property type="entry name" value="ABC TRANSPORTER, PERIPLASMIC OLIGO-PEPTIDE BINDING PROTEIN, PUTATIVE-RELATED"/>
    <property type="match status" value="1"/>
</dbReference>
<dbReference type="Gene3D" id="3.10.105.10">
    <property type="entry name" value="Dipeptide-binding Protein, Domain 3"/>
    <property type="match status" value="1"/>
</dbReference>
<organism evidence="5 6">
    <name type="scientific">Limobrevibacterium gyesilva</name>
    <dbReference type="NCBI Taxonomy" id="2991712"/>
    <lineage>
        <taxon>Bacteria</taxon>
        <taxon>Pseudomonadati</taxon>
        <taxon>Pseudomonadota</taxon>
        <taxon>Alphaproteobacteria</taxon>
        <taxon>Acetobacterales</taxon>
        <taxon>Acetobacteraceae</taxon>
        <taxon>Limobrevibacterium</taxon>
    </lineage>
</organism>
<dbReference type="CDD" id="cd08512">
    <property type="entry name" value="PBP2_NikA_DppA_OppA_like_7"/>
    <property type="match status" value="1"/>
</dbReference>
<evidence type="ECO:0000313" key="6">
    <source>
        <dbReference type="Proteomes" id="UP001165679"/>
    </source>
</evidence>
<accession>A0AA41YPG6</accession>
<dbReference type="GO" id="GO:1904680">
    <property type="term" value="F:peptide transmembrane transporter activity"/>
    <property type="evidence" value="ECO:0007669"/>
    <property type="project" value="TreeGrafter"/>
</dbReference>
<feature type="signal peptide" evidence="3">
    <location>
        <begin position="1"/>
        <end position="25"/>
    </location>
</feature>
<gene>
    <name evidence="5" type="ORF">OL599_14785</name>
</gene>
<dbReference type="Proteomes" id="UP001165679">
    <property type="component" value="Unassembled WGS sequence"/>
</dbReference>
<dbReference type="SUPFAM" id="SSF53850">
    <property type="entry name" value="Periplasmic binding protein-like II"/>
    <property type="match status" value="1"/>
</dbReference>
<feature type="domain" description="Solute-binding protein family 5" evidence="4">
    <location>
        <begin position="75"/>
        <end position="443"/>
    </location>
</feature>
<protein>
    <submittedName>
        <fullName evidence="5">ABC transporter substrate-binding protein</fullName>
    </submittedName>
</protein>
<proteinExistence type="inferred from homology"/>
<evidence type="ECO:0000313" key="5">
    <source>
        <dbReference type="EMBL" id="MCW3475843.1"/>
    </source>
</evidence>
<evidence type="ECO:0000256" key="2">
    <source>
        <dbReference type="ARBA" id="ARBA00005695"/>
    </source>
</evidence>
<dbReference type="PANTHER" id="PTHR30290">
    <property type="entry name" value="PERIPLASMIC BINDING COMPONENT OF ABC TRANSPORTER"/>
    <property type="match status" value="1"/>
</dbReference>
<dbReference type="RefSeq" id="WP_264714572.1">
    <property type="nucleotide sequence ID" value="NZ_JAPDNT010000012.1"/>
</dbReference>
<dbReference type="InterPro" id="IPR030678">
    <property type="entry name" value="Peptide/Ni-bd"/>
</dbReference>
<feature type="chain" id="PRO_5041273730" evidence="3">
    <location>
        <begin position="26"/>
        <end position="530"/>
    </location>
</feature>
<comment type="caution">
    <text evidence="5">The sequence shown here is derived from an EMBL/GenBank/DDBJ whole genome shotgun (WGS) entry which is preliminary data.</text>
</comment>
<reference evidence="5" key="2">
    <citation type="submission" date="2022-10" db="EMBL/GenBank/DDBJ databases">
        <authorList>
            <person name="Trinh H.N."/>
        </authorList>
    </citation>
    <scope>NUCLEOTIDE SEQUENCE</scope>
    <source>
        <strain evidence="5">RN2-1</strain>
    </source>
</reference>
<evidence type="ECO:0000256" key="3">
    <source>
        <dbReference type="SAM" id="SignalP"/>
    </source>
</evidence>
<dbReference type="GO" id="GO:0043190">
    <property type="term" value="C:ATP-binding cassette (ABC) transporter complex"/>
    <property type="evidence" value="ECO:0007669"/>
    <property type="project" value="InterPro"/>
</dbReference>
<dbReference type="InterPro" id="IPR000914">
    <property type="entry name" value="SBP_5_dom"/>
</dbReference>
<name>A0AA41YPG6_9PROT</name>
<dbReference type="Gene3D" id="3.90.76.10">
    <property type="entry name" value="Dipeptide-binding Protein, Domain 1"/>
    <property type="match status" value="1"/>
</dbReference>
<dbReference type="PIRSF" id="PIRSF002741">
    <property type="entry name" value="MppA"/>
    <property type="match status" value="1"/>
</dbReference>
<sequence length="530" mass="58551">MSKRLSFATLAVALPLAFASPVAHAATPADTVVIAKQIDDILTLDPGEAYELSGIEIATNIYDRLLRYEAEDVTKLVGGVAESWTISPDGKVYNFKLRPNLKFQSGAPVTAEDVAFSLQRVVLMNKTPAFLFTQLGWTKDNVKDLVKATGPNALQVTITEDFAPSLVLNLMTSIVASVVEKKVAMANEVNGDLGNAWLKSHSAASGAYRLVAWKPNESVTLEANPTFRLGAPAMKRVVVRHVPEPASQRLLLEKGDIDIARDLSPDQLAPLAENKAIRIEQFPGANTWYAAMNTADEHLKNPKVREAMKYLVDYNGMVNSFLKGRFIVQESFLPLGFFSAIAYNPYKLDVAKAKALLAEAGYPNGFELKFDAPNTSPFTEIAQSMQQTMGQAGIKLNIVPSELKQVIGVYRARKHQLLLISWGPDYFDPHTNADTFAHNDDNSDTPKVRPLAWRNHWYIPDVTKDMLAAAKELDTKKRAAMYADLQRKVTDEGPFIIMFQNTAEVASRANVKGFKGGITEDLNFYRTIKK</sequence>
<dbReference type="InterPro" id="IPR039424">
    <property type="entry name" value="SBP_5"/>
</dbReference>
<dbReference type="GO" id="GO:0030288">
    <property type="term" value="C:outer membrane-bounded periplasmic space"/>
    <property type="evidence" value="ECO:0007669"/>
    <property type="project" value="UniProtKB-ARBA"/>
</dbReference>
<keyword evidence="6" id="KW-1185">Reference proteome</keyword>
<dbReference type="AlphaFoldDB" id="A0AA41YPG6"/>
<dbReference type="Gene3D" id="3.40.190.10">
    <property type="entry name" value="Periplasmic binding protein-like II"/>
    <property type="match status" value="1"/>
</dbReference>
<dbReference type="EMBL" id="JAPDNT010000012">
    <property type="protein sequence ID" value="MCW3475843.1"/>
    <property type="molecule type" value="Genomic_DNA"/>
</dbReference>
<comment type="similarity">
    <text evidence="2">Belongs to the bacterial solute-binding protein 5 family.</text>
</comment>
<evidence type="ECO:0000259" key="4">
    <source>
        <dbReference type="Pfam" id="PF00496"/>
    </source>
</evidence>
<evidence type="ECO:0000256" key="1">
    <source>
        <dbReference type="ARBA" id="ARBA00004418"/>
    </source>
</evidence>
<reference evidence="5" key="1">
    <citation type="submission" date="2022-09" db="EMBL/GenBank/DDBJ databases">
        <title>Rhodovastum sp. nov. RN2-1 isolated from soil in Seongnam, South Korea.</title>
        <authorList>
            <person name="Le N.T."/>
        </authorList>
    </citation>
    <scope>NUCLEOTIDE SEQUENCE</scope>
    <source>
        <strain evidence="5">RN2-1</strain>
    </source>
</reference>
<dbReference type="Pfam" id="PF00496">
    <property type="entry name" value="SBP_bac_5"/>
    <property type="match status" value="1"/>
</dbReference>
<keyword evidence="3" id="KW-0732">Signal</keyword>
<dbReference type="GO" id="GO:0015833">
    <property type="term" value="P:peptide transport"/>
    <property type="evidence" value="ECO:0007669"/>
    <property type="project" value="TreeGrafter"/>
</dbReference>